<feature type="region of interest" description="Disordered" evidence="5">
    <location>
        <begin position="1"/>
        <end position="33"/>
    </location>
</feature>
<dbReference type="RefSeq" id="XP_029235190.1">
    <property type="nucleotide sequence ID" value="XM_029385060.1"/>
</dbReference>
<dbReference type="OMA" id="YCGLGNK"/>
<dbReference type="VEuPathDB" id="TriTrypDB:TRSC58_01888"/>
<dbReference type="PANTHER" id="PTHR45619">
    <property type="entry name" value="SERINE/THREONINE-PROTEIN PHOSPHATASE PP2A-RELATED"/>
    <property type="match status" value="1"/>
</dbReference>
<dbReference type="Pfam" id="PF00149">
    <property type="entry name" value="Metallophos"/>
    <property type="match status" value="1"/>
</dbReference>
<dbReference type="PRINTS" id="PR00114">
    <property type="entry name" value="STPHPHTASE"/>
</dbReference>
<dbReference type="InterPro" id="IPR029052">
    <property type="entry name" value="Metallo-depent_PP-like"/>
</dbReference>
<dbReference type="SUPFAM" id="SSF56300">
    <property type="entry name" value="Metallo-dependent phosphatases"/>
    <property type="match status" value="1"/>
</dbReference>
<evidence type="ECO:0000256" key="5">
    <source>
        <dbReference type="SAM" id="MobiDB-lite"/>
    </source>
</evidence>
<evidence type="ECO:0000256" key="3">
    <source>
        <dbReference type="ARBA" id="ARBA00023211"/>
    </source>
</evidence>
<dbReference type="GO" id="GO:0004722">
    <property type="term" value="F:protein serine/threonine phosphatase activity"/>
    <property type="evidence" value="ECO:0007669"/>
    <property type="project" value="UniProtKB-EC"/>
</dbReference>
<feature type="region of interest" description="Disordered" evidence="5">
    <location>
        <begin position="445"/>
        <end position="470"/>
    </location>
</feature>
<evidence type="ECO:0000256" key="1">
    <source>
        <dbReference type="ARBA" id="ARBA00022723"/>
    </source>
</evidence>
<keyword evidence="1" id="KW-0479">Metal-binding</keyword>
<organism evidence="7 8">
    <name type="scientific">Trypanosoma rangeli</name>
    <dbReference type="NCBI Taxonomy" id="5698"/>
    <lineage>
        <taxon>Eukaryota</taxon>
        <taxon>Discoba</taxon>
        <taxon>Euglenozoa</taxon>
        <taxon>Kinetoplastea</taxon>
        <taxon>Metakinetoplastina</taxon>
        <taxon>Trypanosomatida</taxon>
        <taxon>Trypanosomatidae</taxon>
        <taxon>Trypanosoma</taxon>
        <taxon>Herpetosoma</taxon>
    </lineage>
</organism>
<dbReference type="SMART" id="SM00156">
    <property type="entry name" value="PP2Ac"/>
    <property type="match status" value="1"/>
</dbReference>
<keyword evidence="3" id="KW-0464">Manganese</keyword>
<dbReference type="GeneID" id="40332241"/>
<dbReference type="Proteomes" id="UP000283634">
    <property type="component" value="Unassembled WGS sequence"/>
</dbReference>
<evidence type="ECO:0000313" key="7">
    <source>
        <dbReference type="EMBL" id="RNE99419.1"/>
    </source>
</evidence>
<feature type="compositionally biased region" description="Basic and acidic residues" evidence="5">
    <location>
        <begin position="1"/>
        <end position="25"/>
    </location>
</feature>
<dbReference type="EMBL" id="MKGL01000388">
    <property type="protein sequence ID" value="RNE99419.1"/>
    <property type="molecule type" value="Genomic_DNA"/>
</dbReference>
<comment type="caution">
    <text evidence="7">The sequence shown here is derived from an EMBL/GenBank/DDBJ whole genome shotgun (WGS) entry which is preliminary data.</text>
</comment>
<evidence type="ECO:0000259" key="6">
    <source>
        <dbReference type="PROSITE" id="PS00125"/>
    </source>
</evidence>
<proteinExistence type="inferred from homology"/>
<reference evidence="7 8" key="1">
    <citation type="journal article" date="2018" name="BMC Genomics">
        <title>Genomic comparison of Trypanosoma conorhini and Trypanosoma rangeli to Trypanosoma cruzi strains of high and low virulence.</title>
        <authorList>
            <person name="Bradwell K.R."/>
            <person name="Koparde V.N."/>
            <person name="Matveyev A.V."/>
            <person name="Serrano M.G."/>
            <person name="Alves J.M."/>
            <person name="Parikh H."/>
            <person name="Huang B."/>
            <person name="Lee V."/>
            <person name="Espinosa-Alvarez O."/>
            <person name="Ortiz P.A."/>
            <person name="Costa-Martins A.G."/>
            <person name="Teixeira M.M."/>
            <person name="Buck G.A."/>
        </authorList>
    </citation>
    <scope>NUCLEOTIDE SEQUENCE [LARGE SCALE GENOMIC DNA]</scope>
    <source>
        <strain evidence="7 8">AM80</strain>
    </source>
</reference>
<evidence type="ECO:0000256" key="4">
    <source>
        <dbReference type="RuleBase" id="RU004273"/>
    </source>
</evidence>
<protein>
    <recommendedName>
        <fullName evidence="4">Serine/threonine-protein phosphatase</fullName>
        <ecNumber evidence="4">3.1.3.16</ecNumber>
    </recommendedName>
</protein>
<dbReference type="AlphaFoldDB" id="A0A422N1U7"/>
<evidence type="ECO:0000313" key="8">
    <source>
        <dbReference type="Proteomes" id="UP000283634"/>
    </source>
</evidence>
<comment type="similarity">
    <text evidence="4">Belongs to the PPP phosphatase family.</text>
</comment>
<sequence length="599" mass="66004">MKFFPKWDKKKKQDDEEISSPEKRATKNGGGVGGLEKTIDVQIPLENHEGQGVCCIGEVTELPLSDIISLSREFRILLCGLSDLLSKKQFVASLKSLASEMIKKEFAVKTVDSAIGKQPLVQRLLKEPPLVRTRLALAVLRFCGVVELELENEELMRGTGFLEALRGGKAARDVQPPPARDSSMLVKPVSHVSFSAAKIYHQLITMNELPSMEEMEELICRTIKVLREENNIVVLSIPCVVVGDIHGQWRDLVDSIIAAGGPLDVDKHTCSQTEEDMEVAGRRNYLFLGDYVDRGPHSLHCLALLFASKLLAPNRVFLLRGNHESSETNSKYGFLQECSEHYPLHSGDSESDGGSVDIEWGLPEHPLWILANEAFLSLPICAIVTNSNPTPDKENNDLSTSCRERVAICAMHGGLSPFISNSLDGILAIDRFCEIEDGPLADLTWADPITTEPTDDPRERSGDGGGGENGQAQRLVRHCVPFNYDDPVPVPIPSVSKGYVFSARGRGHNFGEDVTLQFLKENGLSFIVRAHQCVHEGYQWQHQHRILTLFSAPNYCGLGNKGAILILHASGEPELVQFEARESKAAVKAQPVPLPPKAF</sequence>
<dbReference type="OrthoDB" id="251965at2759"/>
<dbReference type="GO" id="GO:0046872">
    <property type="term" value="F:metal ion binding"/>
    <property type="evidence" value="ECO:0007669"/>
    <property type="project" value="UniProtKB-KW"/>
</dbReference>
<dbReference type="InterPro" id="IPR047129">
    <property type="entry name" value="PPA2-like"/>
</dbReference>
<dbReference type="Gene3D" id="3.60.21.10">
    <property type="match status" value="1"/>
</dbReference>
<feature type="domain" description="Serine/threonine specific protein phosphatases" evidence="6">
    <location>
        <begin position="319"/>
        <end position="324"/>
    </location>
</feature>
<comment type="catalytic activity">
    <reaction evidence="4">
        <text>O-phospho-L-threonyl-[protein] + H2O = L-threonyl-[protein] + phosphate</text>
        <dbReference type="Rhea" id="RHEA:47004"/>
        <dbReference type="Rhea" id="RHEA-COMP:11060"/>
        <dbReference type="Rhea" id="RHEA-COMP:11605"/>
        <dbReference type="ChEBI" id="CHEBI:15377"/>
        <dbReference type="ChEBI" id="CHEBI:30013"/>
        <dbReference type="ChEBI" id="CHEBI:43474"/>
        <dbReference type="ChEBI" id="CHEBI:61977"/>
        <dbReference type="EC" id="3.1.3.16"/>
    </reaction>
</comment>
<dbReference type="InterPro" id="IPR006186">
    <property type="entry name" value="Ser/Thr-sp_prot-phosphatase"/>
</dbReference>
<dbReference type="EC" id="3.1.3.16" evidence="4"/>
<keyword evidence="2 4" id="KW-0378">Hydrolase</keyword>
<accession>A0A422N1U7</accession>
<dbReference type="PROSITE" id="PS00125">
    <property type="entry name" value="SER_THR_PHOSPHATASE"/>
    <property type="match status" value="1"/>
</dbReference>
<dbReference type="InterPro" id="IPR004843">
    <property type="entry name" value="Calcineurin-like_PHP"/>
</dbReference>
<gene>
    <name evidence="7" type="ORF">TraAM80_08308</name>
</gene>
<evidence type="ECO:0000256" key="2">
    <source>
        <dbReference type="ARBA" id="ARBA00022801"/>
    </source>
</evidence>
<keyword evidence="8" id="KW-1185">Reference proteome</keyword>
<name>A0A422N1U7_TRYRA</name>